<reference evidence="2 3" key="2">
    <citation type="submission" date="2018-11" db="EMBL/GenBank/DDBJ databases">
        <title>Genomic Encyclopedia of Type Strains, Phase IV (KMG-IV): sequencing the most valuable type-strain genomes for metagenomic binning, comparative biology and taxonomic classification.</title>
        <authorList>
            <person name="Goeker M."/>
        </authorList>
    </citation>
    <scope>NUCLEOTIDE SEQUENCE [LARGE SCALE GENOMIC DNA]</scope>
    <source>
        <strain evidence="2 3">DSM 27783</strain>
    </source>
</reference>
<evidence type="ECO:0000313" key="4">
    <source>
        <dbReference type="Proteomes" id="UP000298805"/>
    </source>
</evidence>
<dbReference type="AlphaFoldDB" id="A0AAJ4RDT9"/>
<evidence type="ECO:0000313" key="1">
    <source>
        <dbReference type="EMBL" id="QCI28581.1"/>
    </source>
</evidence>
<dbReference type="Proteomes" id="UP000298805">
    <property type="component" value="Chromosome"/>
</dbReference>
<protein>
    <submittedName>
        <fullName evidence="2">Uncharacterized protein</fullName>
    </submittedName>
</protein>
<organism evidence="2 3">
    <name type="scientific">Caminibacter pacificus</name>
    <dbReference type="NCBI Taxonomy" id="1424653"/>
    <lineage>
        <taxon>Bacteria</taxon>
        <taxon>Pseudomonadati</taxon>
        <taxon>Campylobacterota</taxon>
        <taxon>Epsilonproteobacteria</taxon>
        <taxon>Nautiliales</taxon>
        <taxon>Nautiliaceae</taxon>
        <taxon>Caminibacter</taxon>
    </lineage>
</organism>
<evidence type="ECO:0000313" key="3">
    <source>
        <dbReference type="Proteomes" id="UP000272781"/>
    </source>
</evidence>
<dbReference type="EMBL" id="CP027432">
    <property type="protein sequence ID" value="QCI28581.1"/>
    <property type="molecule type" value="Genomic_DNA"/>
</dbReference>
<reference evidence="4" key="1">
    <citation type="submission" date="2018-03" db="EMBL/GenBank/DDBJ databases">
        <title>A comparative analysis of the Nautiliaceae.</title>
        <authorList>
            <person name="Grosche A."/>
            <person name="Smedile F."/>
            <person name="Vetriani C."/>
        </authorList>
    </citation>
    <scope>NUCLEOTIDE SEQUENCE [LARGE SCALE GENOMIC DNA]</scope>
    <source>
        <strain evidence="4">TB6</strain>
    </source>
</reference>
<reference evidence="1" key="3">
    <citation type="submission" date="2019-06" db="EMBL/GenBank/DDBJ databases">
        <title>A comparative analysis of the Nautiliaceae.</title>
        <authorList>
            <person name="Grosche A."/>
            <person name="Smedile F."/>
            <person name="Vetriani C."/>
        </authorList>
    </citation>
    <scope>NUCLEOTIDE SEQUENCE</scope>
    <source>
        <strain evidence="1">TB6</strain>
    </source>
</reference>
<accession>A0AAJ4RDT9</accession>
<evidence type="ECO:0000313" key="2">
    <source>
        <dbReference type="EMBL" id="ROR40690.1"/>
    </source>
</evidence>
<name>A0AAJ4RDT9_9BACT</name>
<proteinExistence type="predicted"/>
<gene>
    <name evidence="1" type="ORF">C6V80_06275</name>
    <name evidence="2" type="ORF">EDC58_0169</name>
</gene>
<keyword evidence="4" id="KW-1185">Reference proteome</keyword>
<dbReference type="EMBL" id="RJVK01000001">
    <property type="protein sequence ID" value="ROR40690.1"/>
    <property type="molecule type" value="Genomic_DNA"/>
</dbReference>
<dbReference type="RefSeq" id="WP_123351605.1">
    <property type="nucleotide sequence ID" value="NZ_CP027432.2"/>
</dbReference>
<sequence>MKKGIILFLFTFLLASNTVVLSKKEKETNNTIIQEEFFIRKWLIDKYNAIVPSFLEGEPKENMLNFTVGYDTKNNKPYSKLKINILLPQIERKFSKQSLKTAKTSTIKVKLLPILQIYKRVPTLTIKWSLTYKQDSLTNQFKFNESIYYYTTFTEYKEITTISVQKFIAIENLLFLIQKSYYSTDKTNMYYKTGIYYYTDFYKFIRTYGYEMGGEREKLPFIYWYKLFFTYRHILFDRRYLFMEFTPYLYYSKEYDFHPKLFLNVSFNVKF</sequence>
<dbReference type="Proteomes" id="UP000272781">
    <property type="component" value="Unassembled WGS sequence"/>
</dbReference>